<evidence type="ECO:0000313" key="2">
    <source>
        <dbReference type="EMBL" id="ERN04975.1"/>
    </source>
</evidence>
<name>W1PD46_AMBTC</name>
<evidence type="ECO:0000313" key="3">
    <source>
        <dbReference type="Proteomes" id="UP000017836"/>
    </source>
</evidence>
<keyword evidence="3" id="KW-1185">Reference proteome</keyword>
<dbReference type="EMBL" id="KI394095">
    <property type="protein sequence ID" value="ERN04975.1"/>
    <property type="molecule type" value="Genomic_DNA"/>
</dbReference>
<reference evidence="3" key="1">
    <citation type="journal article" date="2013" name="Science">
        <title>The Amborella genome and the evolution of flowering plants.</title>
        <authorList>
            <consortium name="Amborella Genome Project"/>
        </authorList>
    </citation>
    <scope>NUCLEOTIDE SEQUENCE [LARGE SCALE GENOMIC DNA]</scope>
</reference>
<dbReference type="Gramene" id="ERN04975">
    <property type="protein sequence ID" value="ERN04975"/>
    <property type="gene ID" value="AMTR_s00080p00172520"/>
</dbReference>
<protein>
    <submittedName>
        <fullName evidence="2">Uncharacterized protein</fullName>
    </submittedName>
</protein>
<feature type="region of interest" description="Disordered" evidence="1">
    <location>
        <begin position="49"/>
        <end position="72"/>
    </location>
</feature>
<organism evidence="2 3">
    <name type="scientific">Amborella trichopoda</name>
    <dbReference type="NCBI Taxonomy" id="13333"/>
    <lineage>
        <taxon>Eukaryota</taxon>
        <taxon>Viridiplantae</taxon>
        <taxon>Streptophyta</taxon>
        <taxon>Embryophyta</taxon>
        <taxon>Tracheophyta</taxon>
        <taxon>Spermatophyta</taxon>
        <taxon>Magnoliopsida</taxon>
        <taxon>Amborellales</taxon>
        <taxon>Amborellaceae</taxon>
        <taxon>Amborella</taxon>
    </lineage>
</organism>
<gene>
    <name evidence="2" type="ORF">AMTR_s00080p00172520</name>
</gene>
<proteinExistence type="predicted"/>
<sequence>MVQQQTLDAPQIPKITPIEQWSSINFTEANLGCTSNPDDCPNRAVLQQQWGNSERERLREGSSNGAAKREIE</sequence>
<dbReference type="HOGENOM" id="CLU_2725585_0_0_1"/>
<dbReference type="Proteomes" id="UP000017836">
    <property type="component" value="Unassembled WGS sequence"/>
</dbReference>
<dbReference type="AlphaFoldDB" id="W1PD46"/>
<accession>W1PD46</accession>
<evidence type="ECO:0000256" key="1">
    <source>
        <dbReference type="SAM" id="MobiDB-lite"/>
    </source>
</evidence>